<dbReference type="PROSITE" id="PS51257">
    <property type="entry name" value="PROKAR_LIPOPROTEIN"/>
    <property type="match status" value="1"/>
</dbReference>
<sequence length="244" mass="27775">MNKFKYIILGLLVFTSCLKDNDDDLLLDTLAAYVLNKPVEKGAVIACSASDVDTNNVLTFFYPKTGATNIRLYETETAQVDKNDFSNYKQITITSNPFFNGYLGKFTQTTAVEKWIIVTYELDDEIKISNPIRSKQITKPTVWNDNVSINQDEAGMPNFTWADNPLGDNAIYFEVVSDIQDNLLSGTYTYDNHFQYYNTSNVVLNITTQMPPLLIAGNNYHFTLMDVSEDNWVNWVVLKTFEAQ</sequence>
<organism evidence="1 2">
    <name type="scientific">Jejuia spongiicola</name>
    <dbReference type="NCBI Taxonomy" id="2942207"/>
    <lineage>
        <taxon>Bacteria</taxon>
        <taxon>Pseudomonadati</taxon>
        <taxon>Bacteroidota</taxon>
        <taxon>Flavobacteriia</taxon>
        <taxon>Flavobacteriales</taxon>
        <taxon>Flavobacteriaceae</taxon>
        <taxon>Jejuia</taxon>
    </lineage>
</organism>
<comment type="caution">
    <text evidence="1">The sequence shown here is derived from an EMBL/GenBank/DDBJ whole genome shotgun (WGS) entry which is preliminary data.</text>
</comment>
<name>A0ABT0QCS3_9FLAO</name>
<protein>
    <recommendedName>
        <fullName evidence="3">DUF5017 domain-containing protein</fullName>
    </recommendedName>
</protein>
<dbReference type="EMBL" id="JAMFLZ010000001">
    <property type="protein sequence ID" value="MCL6294049.1"/>
    <property type="molecule type" value="Genomic_DNA"/>
</dbReference>
<evidence type="ECO:0008006" key="3">
    <source>
        <dbReference type="Google" id="ProtNLM"/>
    </source>
</evidence>
<accession>A0ABT0QCS3</accession>
<gene>
    <name evidence="1" type="ORF">M3P09_03530</name>
</gene>
<proteinExistence type="predicted"/>
<evidence type="ECO:0000313" key="1">
    <source>
        <dbReference type="EMBL" id="MCL6294049.1"/>
    </source>
</evidence>
<dbReference type="Proteomes" id="UP001165381">
    <property type="component" value="Unassembled WGS sequence"/>
</dbReference>
<evidence type="ECO:0000313" key="2">
    <source>
        <dbReference type="Proteomes" id="UP001165381"/>
    </source>
</evidence>
<reference evidence="1" key="1">
    <citation type="submission" date="2022-05" db="EMBL/GenBank/DDBJ databases">
        <authorList>
            <person name="Park J.-S."/>
        </authorList>
    </citation>
    <scope>NUCLEOTIDE SEQUENCE</scope>
    <source>
        <strain evidence="1">2012CJ34-3</strain>
    </source>
</reference>
<dbReference type="RefSeq" id="WP_249972048.1">
    <property type="nucleotide sequence ID" value="NZ_JAMFLZ010000001.1"/>
</dbReference>
<keyword evidence="2" id="KW-1185">Reference proteome</keyword>